<dbReference type="GO" id="GO:0019867">
    <property type="term" value="C:outer membrane"/>
    <property type="evidence" value="ECO:0007669"/>
    <property type="project" value="InterPro"/>
</dbReference>
<reference evidence="5 6" key="1">
    <citation type="submission" date="2015-03" db="EMBL/GenBank/DDBJ databases">
        <authorList>
            <person name="Murphy D."/>
        </authorList>
    </citation>
    <scope>NUCLEOTIDE SEQUENCE [LARGE SCALE GENOMIC DNA]</scope>
    <source>
        <strain evidence="5 6">IP26249</strain>
    </source>
</reference>
<keyword evidence="3" id="KW-0732">Signal</keyword>
<dbReference type="InterPro" id="IPR011050">
    <property type="entry name" value="Pectin_lyase_fold/virulence"/>
</dbReference>
<dbReference type="InterPro" id="IPR004899">
    <property type="entry name" value="Pertactin_central"/>
</dbReference>
<dbReference type="InterPro" id="IPR051551">
    <property type="entry name" value="Autotransporter_adhesion"/>
</dbReference>
<gene>
    <name evidence="5" type="primary">prn</name>
    <name evidence="5" type="ORF">ERS137941_02510</name>
</gene>
<feature type="compositionally biased region" description="Basic and acidic residues" evidence="2">
    <location>
        <begin position="425"/>
        <end position="440"/>
    </location>
</feature>
<dbReference type="NCBIfam" id="TIGR01414">
    <property type="entry name" value="autotrans_barl"/>
    <property type="match status" value="1"/>
</dbReference>
<dbReference type="SUPFAM" id="SSF51126">
    <property type="entry name" value="Pectin lyase-like"/>
    <property type="match status" value="1"/>
</dbReference>
<dbReference type="Proteomes" id="UP000048841">
    <property type="component" value="Unassembled WGS sequence"/>
</dbReference>
<dbReference type="InterPro" id="IPR006315">
    <property type="entry name" value="OM_autotransptr_brl_dom"/>
</dbReference>
<dbReference type="Gene3D" id="2.160.20.20">
    <property type="match status" value="2"/>
</dbReference>
<evidence type="ECO:0000256" key="1">
    <source>
        <dbReference type="SAM" id="Coils"/>
    </source>
</evidence>
<feature type="region of interest" description="Disordered" evidence="2">
    <location>
        <begin position="332"/>
        <end position="354"/>
    </location>
</feature>
<feature type="region of interest" description="Disordered" evidence="2">
    <location>
        <begin position="242"/>
        <end position="295"/>
    </location>
</feature>
<feature type="region of interest" description="Disordered" evidence="2">
    <location>
        <begin position="420"/>
        <end position="440"/>
    </location>
</feature>
<feature type="coiled-coil region" evidence="1">
    <location>
        <begin position="92"/>
        <end position="164"/>
    </location>
</feature>
<dbReference type="InterPro" id="IPR012332">
    <property type="entry name" value="Autotransporter_pectin_lyase_C"/>
</dbReference>
<dbReference type="SMART" id="SM00869">
    <property type="entry name" value="Autotransporter"/>
    <property type="match status" value="1"/>
</dbReference>
<feature type="domain" description="Autotransporter" evidence="4">
    <location>
        <begin position="1035"/>
        <end position="1300"/>
    </location>
</feature>
<dbReference type="RefSeq" id="WP_049532853.1">
    <property type="nucleotide sequence ID" value="NZ_CGBR01000016.1"/>
</dbReference>
<accession>A0A0T7P5R9</accession>
<feature type="chain" id="PRO_5006685711" evidence="3">
    <location>
        <begin position="29"/>
        <end position="1300"/>
    </location>
</feature>
<feature type="signal peptide" evidence="3">
    <location>
        <begin position="1"/>
        <end position="28"/>
    </location>
</feature>
<dbReference type="PROSITE" id="PS51208">
    <property type="entry name" value="AUTOTRANSPORTER"/>
    <property type="match status" value="1"/>
</dbReference>
<evidence type="ECO:0000313" key="6">
    <source>
        <dbReference type="Proteomes" id="UP000048841"/>
    </source>
</evidence>
<dbReference type="InterPro" id="IPR005546">
    <property type="entry name" value="Autotransporte_beta"/>
</dbReference>
<dbReference type="InterPro" id="IPR036709">
    <property type="entry name" value="Autotransporte_beta_dom_sf"/>
</dbReference>
<organism evidence="5 6">
    <name type="scientific">Yersinia enterocolitica</name>
    <dbReference type="NCBI Taxonomy" id="630"/>
    <lineage>
        <taxon>Bacteria</taxon>
        <taxon>Pseudomonadati</taxon>
        <taxon>Pseudomonadota</taxon>
        <taxon>Gammaproteobacteria</taxon>
        <taxon>Enterobacterales</taxon>
        <taxon>Yersiniaceae</taxon>
        <taxon>Yersinia</taxon>
    </lineage>
</organism>
<protein>
    <submittedName>
        <fullName evidence="5">Putative pertactin family virulence factor/autotransporter</fullName>
    </submittedName>
</protein>
<keyword evidence="1" id="KW-0175">Coiled coil</keyword>
<proteinExistence type="predicted"/>
<dbReference type="Pfam" id="PF03797">
    <property type="entry name" value="Autotransporter"/>
    <property type="match status" value="1"/>
</dbReference>
<evidence type="ECO:0000256" key="2">
    <source>
        <dbReference type="SAM" id="MobiDB-lite"/>
    </source>
</evidence>
<evidence type="ECO:0000259" key="4">
    <source>
        <dbReference type="PROSITE" id="PS51208"/>
    </source>
</evidence>
<dbReference type="Gene3D" id="2.40.128.130">
    <property type="entry name" value="Autotransporter beta-domain"/>
    <property type="match status" value="1"/>
</dbReference>
<dbReference type="EMBL" id="CGBR01000016">
    <property type="protein sequence ID" value="CFQ65299.1"/>
    <property type="molecule type" value="Genomic_DNA"/>
</dbReference>
<evidence type="ECO:0000256" key="3">
    <source>
        <dbReference type="SAM" id="SignalP"/>
    </source>
</evidence>
<dbReference type="PANTHER" id="PTHR35037:SF7">
    <property type="entry name" value="AUTOTRANSPORTER"/>
    <property type="match status" value="1"/>
</dbReference>
<feature type="compositionally biased region" description="Basic and acidic residues" evidence="2">
    <location>
        <begin position="339"/>
        <end position="351"/>
    </location>
</feature>
<sequence>MNHRNTLNTRLLPLSILISSLVSGGAIAAATANVGNPVITKETATGEFQLVSNGTSFLIPDNTNVVQPAVEKTIYEKLEAYLTSGFITQEQKEKWTDNLKQLDEKKEAEKAAQEAADSADAKVKKLEDDIIALASQKADAEKVKDEKEKAKKSAEDAVKNTNIAKDGAITAAAKTKNWKEADLKIADKVNEFVAESAKELKTATEEFELATEKSNKAAEDKRLHKEKIQKLTSEISDLVQKEATAQGETSGLDTKLKEANKAQGEAENDSTTEIYKAKKAHEATEANLTNGTADEKKAALANQEAYDKEVKIFTDAATVAQKEFDENAKNIKQLGTDKSAAESKKSAEEQKTAGIDKAAADAANAVTPLEKAKTSAQQKENEIKAVEKAITDADNAEKLAAAADKEFDDSAVELDNITQENTAAETEKSNAETDLNTKKDELKDASGAVTDFSKQTAVDLPAVDTTIAQNAIETVAADAIAINTQVAGGRQVVAGKGKIIGSIVTGSGKITLAKNAQAIDTLITDGTMTNNGGTDTNTLVGAKGQLILTGSSDTELAKSESAVVEKGGVVTAGMNSLINNMVSEGDITAKDNAFISKTTIKGGSLTLQDKAFATDTTLENGVFTLEADTGAKGTTINGGVFDAKARATIEDTIIKGGEFNVAAGSNATNTTVNGGKFELSGAADDTELNAGEFIVNAGAIATNTTVNGGKFNLSGTAANTALNGGEFIVNAGATANNTTVNGGKFNLSGTAEDTVVNDGEFIVNAGATANNTTVKGAQFNLMNKAQASKLVVDSGKVLIAGKLNDATFIDSAAAFDKTAKVSGLIDSDAKSNVTVLDGATTKDADLNLAGNMLLLVGDMQQLLAANTSRAASHRAAASNPAQFAFKNVTLKGGTIDMSHSDSQLTMASLAGQGTFNLGSALYNQASAPLHVTGDADGEFALQINNHNNGVAPTNLNVIDVDGTNAARFTLANGPVDLGNYKHSLVSDGKGGYRLVADKSALSAGVAAVMAVANTMPVIFNAELSSIQNHLDKQTTDANESGVWLTYLNDNYKVKGTAANFDQKLNGVTLGGDKAIEVGDAVVSVGAFASHSSSNIKSDYQSSGSVESNSLGAYAQYLSNGGYYFNSVLKTNQFKQNLSVTSLGHSVNGTTNLSGMGVALKAGKQFNINDMYFSPYAALSSFSSGKSQYKLSNGMAAQNQGAHTTTGTIGMNTGYRYVLNSGVELKPYTTFSLDHDFVANEKIMINNEMFNNSRKGSRANAGVGINVNLTKNLSIGSEVKFSKGKNIETPMTINMGVGYTF</sequence>
<dbReference type="Pfam" id="PF03212">
    <property type="entry name" value="Pertactin"/>
    <property type="match status" value="1"/>
</dbReference>
<dbReference type="PANTHER" id="PTHR35037">
    <property type="entry name" value="C-TERMINAL REGION OF AIDA-LIKE PROTEIN"/>
    <property type="match status" value="1"/>
</dbReference>
<evidence type="ECO:0000313" key="5">
    <source>
        <dbReference type="EMBL" id="CFQ65299.1"/>
    </source>
</evidence>
<name>A0A0T7P5R9_YEREN</name>
<dbReference type="SUPFAM" id="SSF103515">
    <property type="entry name" value="Autotransporter"/>
    <property type="match status" value="1"/>
</dbReference>